<organism evidence="4 5">
    <name type="scientific">Pseudohalioglobus lutimaris</name>
    <dbReference type="NCBI Taxonomy" id="1737061"/>
    <lineage>
        <taxon>Bacteria</taxon>
        <taxon>Pseudomonadati</taxon>
        <taxon>Pseudomonadota</taxon>
        <taxon>Gammaproteobacteria</taxon>
        <taxon>Cellvibrionales</taxon>
        <taxon>Halieaceae</taxon>
        <taxon>Pseudohalioglobus</taxon>
    </lineage>
</organism>
<name>A0A2N5X5C1_9GAMM</name>
<dbReference type="EMBL" id="PKUS01000005">
    <property type="protein sequence ID" value="PLW69686.1"/>
    <property type="molecule type" value="Genomic_DNA"/>
</dbReference>
<dbReference type="NCBIfam" id="NF005873">
    <property type="entry name" value="PRK07814.1"/>
    <property type="match status" value="1"/>
</dbReference>
<dbReference type="PRINTS" id="PR00080">
    <property type="entry name" value="SDRFAMILY"/>
</dbReference>
<proteinExistence type="inferred from homology"/>
<evidence type="ECO:0000256" key="1">
    <source>
        <dbReference type="ARBA" id="ARBA00006484"/>
    </source>
</evidence>
<dbReference type="OrthoDB" id="9775864at2"/>
<dbReference type="PRINTS" id="PR00081">
    <property type="entry name" value="GDHRDH"/>
</dbReference>
<dbReference type="InterPro" id="IPR002347">
    <property type="entry name" value="SDR_fam"/>
</dbReference>
<accession>A0A2N5X5C1</accession>
<evidence type="ECO:0000256" key="2">
    <source>
        <dbReference type="ARBA" id="ARBA00023002"/>
    </source>
</evidence>
<dbReference type="InterPro" id="IPR020904">
    <property type="entry name" value="Sc_DH/Rdtase_CS"/>
</dbReference>
<dbReference type="SUPFAM" id="SSF51735">
    <property type="entry name" value="NAD(P)-binding Rossmann-fold domains"/>
    <property type="match status" value="1"/>
</dbReference>
<comment type="caution">
    <text evidence="4">The sequence shown here is derived from an EMBL/GenBank/DDBJ whole genome shotgun (WGS) entry which is preliminary data.</text>
</comment>
<keyword evidence="5" id="KW-1185">Reference proteome</keyword>
<evidence type="ECO:0000313" key="5">
    <source>
        <dbReference type="Proteomes" id="UP000235005"/>
    </source>
</evidence>
<dbReference type="AlphaFoldDB" id="A0A2N5X5C1"/>
<dbReference type="Proteomes" id="UP000235005">
    <property type="component" value="Unassembled WGS sequence"/>
</dbReference>
<evidence type="ECO:0000259" key="3">
    <source>
        <dbReference type="SMART" id="SM00822"/>
    </source>
</evidence>
<comment type="similarity">
    <text evidence="1">Belongs to the short-chain dehydrogenases/reductases (SDR) family.</text>
</comment>
<reference evidence="4 5" key="1">
    <citation type="submission" date="2018-01" db="EMBL/GenBank/DDBJ databases">
        <title>The draft genome sequence of Halioglobus lutimaris HF004.</title>
        <authorList>
            <person name="Du Z.-J."/>
            <person name="Shi M.-J."/>
        </authorList>
    </citation>
    <scope>NUCLEOTIDE SEQUENCE [LARGE SCALE GENOMIC DNA]</scope>
    <source>
        <strain evidence="4 5">HF004</strain>
    </source>
</reference>
<feature type="domain" description="Ketoreductase" evidence="3">
    <location>
        <begin position="13"/>
        <end position="198"/>
    </location>
</feature>
<dbReference type="InterPro" id="IPR036291">
    <property type="entry name" value="NAD(P)-bd_dom_sf"/>
</dbReference>
<protein>
    <submittedName>
        <fullName evidence="4">Short-chain dehydrogenase</fullName>
    </submittedName>
</protein>
<dbReference type="RefSeq" id="WP_101517632.1">
    <property type="nucleotide sequence ID" value="NZ_PKUS01000005.1"/>
</dbReference>
<dbReference type="NCBIfam" id="NF005559">
    <property type="entry name" value="PRK07231.1"/>
    <property type="match status" value="1"/>
</dbReference>
<dbReference type="SMART" id="SM00822">
    <property type="entry name" value="PKS_KR"/>
    <property type="match status" value="1"/>
</dbReference>
<gene>
    <name evidence="4" type="ORF">C0039_06670</name>
</gene>
<evidence type="ECO:0000313" key="4">
    <source>
        <dbReference type="EMBL" id="PLW69686.1"/>
    </source>
</evidence>
<dbReference type="Gene3D" id="3.40.50.720">
    <property type="entry name" value="NAD(P)-binding Rossmann-like Domain"/>
    <property type="match status" value="1"/>
</dbReference>
<dbReference type="PROSITE" id="PS00061">
    <property type="entry name" value="ADH_SHORT"/>
    <property type="match status" value="1"/>
</dbReference>
<sequence length="264" mass="27735">MSNILDRFRLDGQVAIVTGSGRGIGAAIAIAFADAGADVVITARTVSQMEKTAEQVRARGRRALVVSCDVLDAEQRKSLVEQTLAEFGRLDILVNNAGGSGPKPALETTEEDFEASIRFNATTAFTLSCLCAPRMVETTGKGAIVNISSVAARFPQPGFVSYGVGKAAMEFMTRNLAQDFAPKVRVNAIAVGSTLTDSLAGVMNDELERVMVSRTPLNRLGQPEDIAACALYLASPAAAYVTGEIYGVNGGLTGTPMEMPRAGL</sequence>
<dbReference type="PANTHER" id="PTHR43639">
    <property type="entry name" value="OXIDOREDUCTASE, SHORT-CHAIN DEHYDROGENASE/REDUCTASE FAMILY (AFU_ORTHOLOGUE AFUA_5G02870)"/>
    <property type="match status" value="1"/>
</dbReference>
<dbReference type="Pfam" id="PF13561">
    <property type="entry name" value="adh_short_C2"/>
    <property type="match status" value="1"/>
</dbReference>
<dbReference type="FunFam" id="3.40.50.720:FF:000084">
    <property type="entry name" value="Short-chain dehydrogenase reductase"/>
    <property type="match status" value="1"/>
</dbReference>
<keyword evidence="2" id="KW-0560">Oxidoreductase</keyword>
<dbReference type="GO" id="GO:0016491">
    <property type="term" value="F:oxidoreductase activity"/>
    <property type="evidence" value="ECO:0007669"/>
    <property type="project" value="UniProtKB-KW"/>
</dbReference>
<dbReference type="PANTHER" id="PTHR43639:SF1">
    <property type="entry name" value="SHORT-CHAIN DEHYDROGENASE_REDUCTASE FAMILY PROTEIN"/>
    <property type="match status" value="1"/>
</dbReference>
<dbReference type="InterPro" id="IPR057326">
    <property type="entry name" value="KR_dom"/>
</dbReference>